<dbReference type="Proteomes" id="UP001163823">
    <property type="component" value="Chromosome 4"/>
</dbReference>
<keyword evidence="3 6" id="KW-0805">Transcription regulation</keyword>
<keyword evidence="10" id="KW-1185">Reference proteome</keyword>
<feature type="region of interest" description="Disordered" evidence="7">
    <location>
        <begin position="23"/>
        <end position="48"/>
    </location>
</feature>
<comment type="subcellular location">
    <subcellularLocation>
        <location evidence="1 6">Nucleus</location>
    </subcellularLocation>
</comment>
<evidence type="ECO:0000256" key="2">
    <source>
        <dbReference type="ARBA" id="ARBA00022491"/>
    </source>
</evidence>
<keyword evidence="2 6" id="KW-0678">Repressor</keyword>
<evidence type="ECO:0000313" key="10">
    <source>
        <dbReference type="Proteomes" id="UP001163823"/>
    </source>
</evidence>
<keyword evidence="4 6" id="KW-0804">Transcription</keyword>
<evidence type="ECO:0000256" key="6">
    <source>
        <dbReference type="RuleBase" id="RU367028"/>
    </source>
</evidence>
<evidence type="ECO:0000256" key="5">
    <source>
        <dbReference type="ARBA" id="ARBA00023242"/>
    </source>
</evidence>
<dbReference type="GO" id="GO:0045892">
    <property type="term" value="P:negative regulation of DNA-templated transcription"/>
    <property type="evidence" value="ECO:0007669"/>
    <property type="project" value="UniProtKB-UniRule"/>
</dbReference>
<evidence type="ECO:0000256" key="3">
    <source>
        <dbReference type="ARBA" id="ARBA00023015"/>
    </source>
</evidence>
<accession>A0AAD7Q0Y9</accession>
<dbReference type="KEGG" id="qsa:O6P43_010616"/>
<evidence type="ECO:0000256" key="7">
    <source>
        <dbReference type="SAM" id="MobiDB-lite"/>
    </source>
</evidence>
<evidence type="ECO:0000313" key="9">
    <source>
        <dbReference type="EMBL" id="KAJ7972776.1"/>
    </source>
</evidence>
<dbReference type="InterPro" id="IPR006458">
    <property type="entry name" value="Ovate_C"/>
</dbReference>
<evidence type="ECO:0000256" key="1">
    <source>
        <dbReference type="ARBA" id="ARBA00004123"/>
    </source>
</evidence>
<gene>
    <name evidence="9" type="ORF">O6P43_010616</name>
</gene>
<comment type="caution">
    <text evidence="9">The sequence shown here is derived from an EMBL/GenBank/DDBJ whole genome shotgun (WGS) entry which is preliminary data.</text>
</comment>
<organism evidence="9 10">
    <name type="scientific">Quillaja saponaria</name>
    <name type="common">Soap bark tree</name>
    <dbReference type="NCBI Taxonomy" id="32244"/>
    <lineage>
        <taxon>Eukaryota</taxon>
        <taxon>Viridiplantae</taxon>
        <taxon>Streptophyta</taxon>
        <taxon>Embryophyta</taxon>
        <taxon>Tracheophyta</taxon>
        <taxon>Spermatophyta</taxon>
        <taxon>Magnoliopsida</taxon>
        <taxon>eudicotyledons</taxon>
        <taxon>Gunneridae</taxon>
        <taxon>Pentapetalae</taxon>
        <taxon>rosids</taxon>
        <taxon>fabids</taxon>
        <taxon>Fabales</taxon>
        <taxon>Quillajaceae</taxon>
        <taxon>Quillaja</taxon>
    </lineage>
</organism>
<dbReference type="PANTHER" id="PTHR33057:SF21">
    <property type="entry name" value="TRANSCRIPTION REPRESSOR"/>
    <property type="match status" value="1"/>
</dbReference>
<proteinExistence type="predicted"/>
<sequence length="206" mass="22994">MPSTLGIIRNLNLCFLKIRRPSMSSTTTSTPDEDNHNRPLPSTTTTTTGTTSSLILFKNFNSIYDNSFDYNSTSNSSSSLSTAEPEAADIAIAFASQRFFFSAPGRSNSIIESTNTDMSPINVNNNNKLFNDIVAVPTYSPDPYVDFRRSMQEIVEARDELMDVKSNWESLHELLLSYLAINPKSSHKFILSAFADLLVSLMWQQP</sequence>
<comment type="function">
    <text evidence="6">Transcriptional repressor that regulates multiple aspects of plant growth and development.</text>
</comment>
<dbReference type="InterPro" id="IPR038933">
    <property type="entry name" value="Ovate"/>
</dbReference>
<reference evidence="9" key="1">
    <citation type="journal article" date="2023" name="Science">
        <title>Elucidation of the pathway for biosynthesis of saponin adjuvants from the soapbark tree.</title>
        <authorList>
            <person name="Reed J."/>
            <person name="Orme A."/>
            <person name="El-Demerdash A."/>
            <person name="Owen C."/>
            <person name="Martin L.B.B."/>
            <person name="Misra R.C."/>
            <person name="Kikuchi S."/>
            <person name="Rejzek M."/>
            <person name="Martin A.C."/>
            <person name="Harkess A."/>
            <person name="Leebens-Mack J."/>
            <person name="Louveau T."/>
            <person name="Stephenson M.J."/>
            <person name="Osbourn A."/>
        </authorList>
    </citation>
    <scope>NUCLEOTIDE SEQUENCE</scope>
    <source>
        <strain evidence="9">S10</strain>
    </source>
</reference>
<evidence type="ECO:0000256" key="4">
    <source>
        <dbReference type="ARBA" id="ARBA00023163"/>
    </source>
</evidence>
<dbReference type="Pfam" id="PF04844">
    <property type="entry name" value="Ovate"/>
    <property type="match status" value="1"/>
</dbReference>
<protein>
    <recommendedName>
        <fullName evidence="6">Transcription repressor</fullName>
    </recommendedName>
    <alternativeName>
        <fullName evidence="6">Ovate family protein</fullName>
    </alternativeName>
</protein>
<name>A0AAD7Q0Y9_QUISA</name>
<keyword evidence="5 6" id="KW-0539">Nucleus</keyword>
<dbReference type="AlphaFoldDB" id="A0AAD7Q0Y9"/>
<dbReference type="GO" id="GO:0005634">
    <property type="term" value="C:nucleus"/>
    <property type="evidence" value="ECO:0007669"/>
    <property type="project" value="UniProtKB-SubCell"/>
</dbReference>
<dbReference type="EMBL" id="JARAOO010000004">
    <property type="protein sequence ID" value="KAJ7972776.1"/>
    <property type="molecule type" value="Genomic_DNA"/>
</dbReference>
<evidence type="ECO:0000259" key="8">
    <source>
        <dbReference type="PROSITE" id="PS51754"/>
    </source>
</evidence>
<feature type="domain" description="OVATE" evidence="8">
    <location>
        <begin position="136"/>
        <end position="200"/>
    </location>
</feature>
<dbReference type="PROSITE" id="PS51754">
    <property type="entry name" value="OVATE"/>
    <property type="match status" value="1"/>
</dbReference>
<dbReference type="PANTHER" id="PTHR33057">
    <property type="entry name" value="TRANSCRIPTION REPRESSOR OFP7-RELATED"/>
    <property type="match status" value="1"/>
</dbReference>
<dbReference type="NCBIfam" id="TIGR01568">
    <property type="entry name" value="A_thal_3678"/>
    <property type="match status" value="1"/>
</dbReference>